<evidence type="ECO:0000313" key="3">
    <source>
        <dbReference type="Proteomes" id="UP000198901"/>
    </source>
</evidence>
<dbReference type="InterPro" id="IPR005302">
    <property type="entry name" value="MoCF_Sase_C"/>
</dbReference>
<dbReference type="InterPro" id="IPR005303">
    <property type="entry name" value="MOCOS_middle"/>
</dbReference>
<feature type="domain" description="MOSC" evidence="1">
    <location>
        <begin position="128"/>
        <end position="269"/>
    </location>
</feature>
<dbReference type="GO" id="GO:0030170">
    <property type="term" value="F:pyridoxal phosphate binding"/>
    <property type="evidence" value="ECO:0007669"/>
    <property type="project" value="InterPro"/>
</dbReference>
<dbReference type="PROSITE" id="PS51340">
    <property type="entry name" value="MOSC"/>
    <property type="match status" value="1"/>
</dbReference>
<proteinExistence type="predicted"/>
<dbReference type="PANTHER" id="PTHR14237:SF19">
    <property type="entry name" value="MITOCHONDRIAL AMIDOXIME REDUCING COMPONENT 1"/>
    <property type="match status" value="1"/>
</dbReference>
<reference evidence="2 3" key="1">
    <citation type="submission" date="2016-10" db="EMBL/GenBank/DDBJ databases">
        <authorList>
            <person name="de Groot N.N."/>
        </authorList>
    </citation>
    <scope>NUCLEOTIDE SEQUENCE [LARGE SCALE GENOMIC DNA]</scope>
    <source>
        <strain evidence="2 3">DSM 21668</strain>
    </source>
</reference>
<accession>A0A1G9XTI0</accession>
<dbReference type="RefSeq" id="WP_176785655.1">
    <property type="nucleotide sequence ID" value="NZ_FNGS01000011.1"/>
</dbReference>
<dbReference type="InterPro" id="IPR011037">
    <property type="entry name" value="Pyrv_Knase-like_insert_dom_sf"/>
</dbReference>
<dbReference type="GO" id="GO:0030151">
    <property type="term" value="F:molybdenum ion binding"/>
    <property type="evidence" value="ECO:0007669"/>
    <property type="project" value="InterPro"/>
</dbReference>
<evidence type="ECO:0000313" key="2">
    <source>
        <dbReference type="EMBL" id="SDN00129.1"/>
    </source>
</evidence>
<dbReference type="SUPFAM" id="SSF50800">
    <property type="entry name" value="PK beta-barrel domain-like"/>
    <property type="match status" value="1"/>
</dbReference>
<evidence type="ECO:0000259" key="1">
    <source>
        <dbReference type="PROSITE" id="PS51340"/>
    </source>
</evidence>
<keyword evidence="3" id="KW-1185">Reference proteome</keyword>
<dbReference type="STRING" id="563176.SAMN04488090_4750"/>
<protein>
    <recommendedName>
        <fullName evidence="1">MOSC domain-containing protein</fullName>
    </recommendedName>
</protein>
<dbReference type="EMBL" id="FNGS01000011">
    <property type="protein sequence ID" value="SDN00129.1"/>
    <property type="molecule type" value="Genomic_DNA"/>
</dbReference>
<dbReference type="Proteomes" id="UP000198901">
    <property type="component" value="Unassembled WGS sequence"/>
</dbReference>
<sequence length="276" mass="31229">MPQNLRLSELWIYPIKSLGGISLTSATLTERGLAHDRRWMLVDETGRFLSQRTFPEMALLRVELTDDALLVRHKTRPVDPLVIPLASSSTNTVDVQVWDDTMPGQTGFSDADAWFTEVLSRPCRLIYQPEATRRPVDPRYAHHHEITSFSDGYPFLLIGQSSLDDLNSRLETPLPMLRFRPNMVFTGGPAFDEDAWHSFQIGSQAFFAVKPCARCVMTTIDPETAEKGKEPLRTLARYRNWNSKILFGQNILPGPELGRISVGDEVVVHTRKNPPL</sequence>
<name>A0A1G9XTI0_9BACT</name>
<dbReference type="GO" id="GO:0003824">
    <property type="term" value="F:catalytic activity"/>
    <property type="evidence" value="ECO:0007669"/>
    <property type="project" value="InterPro"/>
</dbReference>
<dbReference type="PANTHER" id="PTHR14237">
    <property type="entry name" value="MOLYBDOPTERIN COFACTOR SULFURASE MOSC"/>
    <property type="match status" value="1"/>
</dbReference>
<organism evidence="2 3">
    <name type="scientific">Siphonobacter aquaeclarae</name>
    <dbReference type="NCBI Taxonomy" id="563176"/>
    <lineage>
        <taxon>Bacteria</taxon>
        <taxon>Pseudomonadati</taxon>
        <taxon>Bacteroidota</taxon>
        <taxon>Cytophagia</taxon>
        <taxon>Cytophagales</taxon>
        <taxon>Cytophagaceae</taxon>
        <taxon>Siphonobacter</taxon>
    </lineage>
</organism>
<gene>
    <name evidence="2" type="ORF">SAMN04488090_4750</name>
</gene>
<dbReference type="AlphaFoldDB" id="A0A1G9XTI0"/>
<dbReference type="Pfam" id="PF03473">
    <property type="entry name" value="MOSC"/>
    <property type="match status" value="1"/>
</dbReference>
<dbReference type="Pfam" id="PF03476">
    <property type="entry name" value="MOSC_N"/>
    <property type="match status" value="1"/>
</dbReference>
<dbReference type="SUPFAM" id="SSF141673">
    <property type="entry name" value="MOSC N-terminal domain-like"/>
    <property type="match status" value="1"/>
</dbReference>